<dbReference type="HOGENOM" id="CLU_000022_48_0_4"/>
<dbReference type="PANTHER" id="PTHR43775">
    <property type="entry name" value="FATTY ACID SYNTHASE"/>
    <property type="match status" value="1"/>
</dbReference>
<evidence type="ECO:0000259" key="16">
    <source>
        <dbReference type="PROSITE" id="PS52019"/>
    </source>
</evidence>
<dbReference type="InterPro" id="IPR054514">
    <property type="entry name" value="RhiE-like_linker"/>
</dbReference>
<dbReference type="Gene3D" id="3.40.47.10">
    <property type="match status" value="2"/>
</dbReference>
<keyword evidence="18" id="KW-1185">Reference proteome</keyword>
<dbReference type="InterPro" id="IPR013968">
    <property type="entry name" value="PKS_KR"/>
</dbReference>
<evidence type="ECO:0000256" key="8">
    <source>
        <dbReference type="ARBA" id="ARBA00022679"/>
    </source>
</evidence>
<dbReference type="InterPro" id="IPR013120">
    <property type="entry name" value="FAR_NAD-bd"/>
</dbReference>
<feature type="region of interest" description="Disordered" evidence="13">
    <location>
        <begin position="2132"/>
        <end position="2155"/>
    </location>
</feature>
<comment type="function">
    <text evidence="11">Involved in production of the polyketide antibiotic thailandamide.</text>
</comment>
<comment type="pathway">
    <text evidence="3">Antibiotic biosynthesis.</text>
</comment>
<evidence type="ECO:0000256" key="11">
    <source>
        <dbReference type="ARBA" id="ARBA00054155"/>
    </source>
</evidence>
<dbReference type="Pfam" id="PF16197">
    <property type="entry name" value="KAsynt_C_assoc"/>
    <property type="match status" value="1"/>
</dbReference>
<dbReference type="Pfam" id="PF08242">
    <property type="entry name" value="Methyltransf_12"/>
    <property type="match status" value="1"/>
</dbReference>
<dbReference type="Gene3D" id="3.40.50.150">
    <property type="entry name" value="Vaccinia Virus protein VP39"/>
    <property type="match status" value="1"/>
</dbReference>
<dbReference type="KEGG" id="bma:BMAA1451.1"/>
<feature type="compositionally biased region" description="Basic and acidic residues" evidence="13">
    <location>
        <begin position="365"/>
        <end position="383"/>
    </location>
</feature>
<dbReference type="SMART" id="SM00826">
    <property type="entry name" value="PKS_DH"/>
    <property type="match status" value="1"/>
</dbReference>
<feature type="compositionally biased region" description="Basic and acidic residues" evidence="13">
    <location>
        <begin position="639"/>
        <end position="657"/>
    </location>
</feature>
<dbReference type="GO" id="GO:0005737">
    <property type="term" value="C:cytoplasm"/>
    <property type="evidence" value="ECO:0007669"/>
    <property type="project" value="UniProtKB-SubCell"/>
</dbReference>
<dbReference type="InterPro" id="IPR013217">
    <property type="entry name" value="Methyltransf_12"/>
</dbReference>
<dbReference type="Gene3D" id="3.30.559.30">
    <property type="entry name" value="Nonribosomal peptide synthetase, condensation domain"/>
    <property type="match status" value="1"/>
</dbReference>
<dbReference type="Gene3D" id="1.10.1200.10">
    <property type="entry name" value="ACP-like"/>
    <property type="match status" value="4"/>
</dbReference>
<dbReference type="EMBL" id="CP000011">
    <property type="protein sequence ID" value="AAY59287.1"/>
    <property type="molecule type" value="Genomic_DNA"/>
</dbReference>
<dbReference type="InterPro" id="IPR049900">
    <property type="entry name" value="PKS_mFAS_DH"/>
</dbReference>
<dbReference type="Proteomes" id="UP000006693">
    <property type="component" value="Chromosome 2"/>
</dbReference>
<keyword evidence="9" id="KW-0677">Repeat</keyword>
<evidence type="ECO:0008006" key="19">
    <source>
        <dbReference type="Google" id="ProtNLM"/>
    </source>
</evidence>
<evidence type="ECO:0000256" key="2">
    <source>
        <dbReference type="ARBA" id="ARBA00004496"/>
    </source>
</evidence>
<dbReference type="GO" id="GO:0005886">
    <property type="term" value="C:plasma membrane"/>
    <property type="evidence" value="ECO:0007669"/>
    <property type="project" value="TreeGrafter"/>
</dbReference>
<dbReference type="NCBIfam" id="TIGR01746">
    <property type="entry name" value="Thioester-redct"/>
    <property type="match status" value="1"/>
</dbReference>
<dbReference type="SUPFAM" id="SSF51735">
    <property type="entry name" value="NAD(P)-binding Rossmann-fold domains"/>
    <property type="match status" value="3"/>
</dbReference>
<dbReference type="Pfam" id="PF00550">
    <property type="entry name" value="PP-binding"/>
    <property type="match status" value="4"/>
</dbReference>
<dbReference type="InterPro" id="IPR042104">
    <property type="entry name" value="PKS_dehydratase_sf"/>
</dbReference>
<dbReference type="InterPro" id="IPR036736">
    <property type="entry name" value="ACP-like_sf"/>
</dbReference>
<feature type="compositionally biased region" description="Low complexity" evidence="13">
    <location>
        <begin position="3953"/>
        <end position="3966"/>
    </location>
</feature>
<feature type="region of interest" description="Disordered" evidence="13">
    <location>
        <begin position="303"/>
        <end position="393"/>
    </location>
</feature>
<dbReference type="InterPro" id="IPR010080">
    <property type="entry name" value="Thioester_reductase-like_dom"/>
</dbReference>
<organism evidence="17 18">
    <name type="scientific">Burkholderia mallei (strain ATCC 23344)</name>
    <dbReference type="NCBI Taxonomy" id="243160"/>
    <lineage>
        <taxon>Bacteria</taxon>
        <taxon>Pseudomonadati</taxon>
        <taxon>Pseudomonadota</taxon>
        <taxon>Betaproteobacteria</taxon>
        <taxon>Burkholderiales</taxon>
        <taxon>Burkholderiaceae</taxon>
        <taxon>Burkholderia</taxon>
        <taxon>pseudomallei group</taxon>
    </lineage>
</organism>
<keyword evidence="5" id="KW-0963">Cytoplasm</keyword>
<evidence type="ECO:0000256" key="1">
    <source>
        <dbReference type="ARBA" id="ARBA00001957"/>
    </source>
</evidence>
<feature type="region of interest" description="N-terminal hotdog fold" evidence="12">
    <location>
        <begin position="1279"/>
        <end position="1446"/>
    </location>
</feature>
<dbReference type="InterPro" id="IPR057326">
    <property type="entry name" value="KR_dom"/>
</dbReference>
<dbReference type="Gene3D" id="1.10.1240.100">
    <property type="match status" value="2"/>
</dbReference>
<dbReference type="Gene3D" id="3.40.50.1110">
    <property type="entry name" value="SGNH hydrolase"/>
    <property type="match status" value="1"/>
</dbReference>
<dbReference type="Gene3D" id="3.40.50.720">
    <property type="entry name" value="NAD(P)-binding Rossmann-like Domain"/>
    <property type="match status" value="2"/>
</dbReference>
<dbReference type="GO" id="GO:0016788">
    <property type="term" value="F:hydrolase activity, acting on ester bonds"/>
    <property type="evidence" value="ECO:0007669"/>
    <property type="project" value="UniProtKB-ARBA"/>
</dbReference>
<feature type="compositionally biased region" description="Basic residues" evidence="13">
    <location>
        <begin position="333"/>
        <end position="359"/>
    </location>
</feature>
<accession>A0A0H2XFC4</accession>
<feature type="region of interest" description="Disordered" evidence="13">
    <location>
        <begin position="3223"/>
        <end position="3247"/>
    </location>
</feature>
<feature type="compositionally biased region" description="Basic residues" evidence="13">
    <location>
        <begin position="36"/>
        <end position="56"/>
    </location>
</feature>
<feature type="domain" description="Carrier" evidence="14">
    <location>
        <begin position="500"/>
        <end position="581"/>
    </location>
</feature>
<evidence type="ECO:0000256" key="12">
    <source>
        <dbReference type="PROSITE-ProRule" id="PRU01363"/>
    </source>
</evidence>
<feature type="domain" description="Carrier" evidence="14">
    <location>
        <begin position="3244"/>
        <end position="3319"/>
    </location>
</feature>
<gene>
    <name evidence="17" type="ordered locus">BMAA1451.1</name>
</gene>
<dbReference type="GO" id="GO:0006633">
    <property type="term" value="P:fatty acid biosynthetic process"/>
    <property type="evidence" value="ECO:0007669"/>
    <property type="project" value="InterPro"/>
</dbReference>
<feature type="domain" description="Carrier" evidence="14">
    <location>
        <begin position="4082"/>
        <end position="4157"/>
    </location>
</feature>
<proteinExistence type="predicted"/>
<feature type="compositionally biased region" description="Basic and acidic residues" evidence="13">
    <location>
        <begin position="60"/>
        <end position="73"/>
    </location>
</feature>
<dbReference type="InterPro" id="IPR014030">
    <property type="entry name" value="Ketoacyl_synth_N"/>
</dbReference>
<dbReference type="InterPro" id="IPR020806">
    <property type="entry name" value="PKS_PP-bd"/>
</dbReference>
<feature type="region of interest" description="Disordered" evidence="13">
    <location>
        <begin position="2579"/>
        <end position="2628"/>
    </location>
</feature>
<feature type="region of interest" description="C-terminal hotdog fold" evidence="12">
    <location>
        <begin position="1471"/>
        <end position="1614"/>
    </location>
</feature>
<feature type="domain" description="Ketosynthase family 3 (KS3)" evidence="15">
    <location>
        <begin position="663"/>
        <end position="1086"/>
    </location>
</feature>
<feature type="region of interest" description="Disordered" evidence="13">
    <location>
        <begin position="1311"/>
        <end position="1352"/>
    </location>
</feature>
<evidence type="ECO:0000259" key="14">
    <source>
        <dbReference type="PROSITE" id="PS50075"/>
    </source>
</evidence>
<comment type="subcellular location">
    <subcellularLocation>
        <location evidence="2">Cytoplasm</location>
    </subcellularLocation>
</comment>
<feature type="region of interest" description="Disordered" evidence="13">
    <location>
        <begin position="1089"/>
        <end position="1113"/>
    </location>
</feature>
<keyword evidence="6" id="KW-0597">Phosphoprotein</keyword>
<dbReference type="SUPFAM" id="SSF53335">
    <property type="entry name" value="S-adenosyl-L-methionine-dependent methyltransferases"/>
    <property type="match status" value="1"/>
</dbReference>
<feature type="domain" description="PKS/mFAS DH" evidence="16">
    <location>
        <begin position="1279"/>
        <end position="1614"/>
    </location>
</feature>
<comment type="cofactor">
    <cofactor evidence="1">
        <name>pantetheine 4'-phosphate</name>
        <dbReference type="ChEBI" id="CHEBI:47942"/>
    </cofactor>
</comment>
<dbReference type="InterPro" id="IPR050091">
    <property type="entry name" value="PKS_NRPS_Biosynth_Enz"/>
</dbReference>
<feature type="domain" description="Carrier" evidence="14">
    <location>
        <begin position="2488"/>
        <end position="2565"/>
    </location>
</feature>
<dbReference type="InterPro" id="IPR006162">
    <property type="entry name" value="Ppantetheine_attach_site"/>
</dbReference>
<dbReference type="Pfam" id="PF07993">
    <property type="entry name" value="NAD_binding_4"/>
    <property type="match status" value="1"/>
</dbReference>
<feature type="compositionally biased region" description="Low complexity" evidence="13">
    <location>
        <begin position="2579"/>
        <end position="2617"/>
    </location>
</feature>
<evidence type="ECO:0000259" key="15">
    <source>
        <dbReference type="PROSITE" id="PS52004"/>
    </source>
</evidence>
<dbReference type="InterPro" id="IPR049551">
    <property type="entry name" value="PKS_DH_C"/>
</dbReference>
<dbReference type="FunFam" id="3.40.47.10:FF:000019">
    <property type="entry name" value="Polyketide synthase type I"/>
    <property type="match status" value="2"/>
</dbReference>
<dbReference type="PROSITE" id="PS00606">
    <property type="entry name" value="KS3_1"/>
    <property type="match status" value="2"/>
</dbReference>
<dbReference type="CDD" id="cd05235">
    <property type="entry name" value="SDR_e1"/>
    <property type="match status" value="1"/>
</dbReference>
<dbReference type="Pfam" id="PF22336">
    <property type="entry name" value="RhiE-like_linker"/>
    <property type="match status" value="1"/>
</dbReference>
<dbReference type="PROSITE" id="PS52004">
    <property type="entry name" value="KS3_2"/>
    <property type="match status" value="2"/>
</dbReference>
<evidence type="ECO:0000256" key="9">
    <source>
        <dbReference type="ARBA" id="ARBA00022737"/>
    </source>
</evidence>
<evidence type="ECO:0000256" key="7">
    <source>
        <dbReference type="ARBA" id="ARBA00022598"/>
    </source>
</evidence>
<feature type="region of interest" description="Disordered" evidence="13">
    <location>
        <begin position="3347"/>
        <end position="3376"/>
    </location>
</feature>
<name>A0A0H2XFC4_BURMA</name>
<dbReference type="eggNOG" id="COG3321">
    <property type="taxonomic scope" value="Bacteria"/>
</dbReference>
<dbReference type="SUPFAM" id="SSF52777">
    <property type="entry name" value="CoA-dependent acyltransferases"/>
    <property type="match status" value="2"/>
</dbReference>
<dbReference type="InterPro" id="IPR016039">
    <property type="entry name" value="Thiolase-like"/>
</dbReference>
<dbReference type="GO" id="GO:0004312">
    <property type="term" value="F:fatty acid synthase activity"/>
    <property type="evidence" value="ECO:0007669"/>
    <property type="project" value="TreeGrafter"/>
</dbReference>
<feature type="compositionally biased region" description="Basic and acidic residues" evidence="13">
    <location>
        <begin position="321"/>
        <end position="332"/>
    </location>
</feature>
<dbReference type="InterPro" id="IPR032821">
    <property type="entry name" value="PKS_assoc"/>
</dbReference>
<dbReference type="Pfam" id="PF02801">
    <property type="entry name" value="Ketoacyl-synt_C"/>
    <property type="match status" value="2"/>
</dbReference>
<evidence type="ECO:0000313" key="17">
    <source>
        <dbReference type="EMBL" id="AAY59287.1"/>
    </source>
</evidence>
<feature type="compositionally biased region" description="Basic and acidic residues" evidence="13">
    <location>
        <begin position="23"/>
        <end position="34"/>
    </location>
</feature>
<feature type="compositionally biased region" description="Low complexity" evidence="13">
    <location>
        <begin position="3347"/>
        <end position="3360"/>
    </location>
</feature>
<dbReference type="PROSITE" id="PS50075">
    <property type="entry name" value="CARRIER"/>
    <property type="match status" value="4"/>
</dbReference>
<keyword evidence="4" id="KW-0596">Phosphopantetheine</keyword>
<comment type="caution">
    <text evidence="12">Lacks conserved residue(s) required for the propagation of feature annotation.</text>
</comment>
<feature type="compositionally biased region" description="Low complexity" evidence="13">
    <location>
        <begin position="1311"/>
        <end position="1346"/>
    </location>
</feature>
<dbReference type="SMART" id="SM00825">
    <property type="entry name" value="PKS_KS"/>
    <property type="match status" value="2"/>
</dbReference>
<feature type="domain" description="Ketosynthase family 3 (KS3)" evidence="15">
    <location>
        <begin position="2632"/>
        <end position="3045"/>
    </location>
</feature>
<feature type="compositionally biased region" description="Low complexity" evidence="13">
    <location>
        <begin position="3236"/>
        <end position="3247"/>
    </location>
</feature>
<dbReference type="InterPro" id="IPR036291">
    <property type="entry name" value="NAD(P)-bd_dom_sf"/>
</dbReference>
<evidence type="ECO:0000256" key="6">
    <source>
        <dbReference type="ARBA" id="ARBA00022553"/>
    </source>
</evidence>
<dbReference type="InterPro" id="IPR036514">
    <property type="entry name" value="SGNH_hydro_sf"/>
</dbReference>
<evidence type="ECO:0000256" key="4">
    <source>
        <dbReference type="ARBA" id="ARBA00022450"/>
    </source>
</evidence>
<dbReference type="GO" id="GO:0004315">
    <property type="term" value="F:3-oxoacyl-[acyl-carrier-protein] synthase activity"/>
    <property type="evidence" value="ECO:0007669"/>
    <property type="project" value="InterPro"/>
</dbReference>
<dbReference type="Pfam" id="PF14765">
    <property type="entry name" value="PS-DH"/>
    <property type="match status" value="1"/>
</dbReference>
<feature type="region of interest" description="Disordered" evidence="13">
    <location>
        <begin position="3948"/>
        <end position="3972"/>
    </location>
</feature>
<feature type="compositionally biased region" description="Basic residues" evidence="13">
    <location>
        <begin position="189"/>
        <end position="220"/>
    </location>
</feature>
<dbReference type="GO" id="GO:0071770">
    <property type="term" value="P:DIM/DIP cell wall layer assembly"/>
    <property type="evidence" value="ECO:0007669"/>
    <property type="project" value="TreeGrafter"/>
</dbReference>
<feature type="compositionally biased region" description="Basic and acidic residues" evidence="13">
    <location>
        <begin position="150"/>
        <end position="176"/>
    </location>
</feature>
<dbReference type="SUPFAM" id="SSF47336">
    <property type="entry name" value="ACP-like"/>
    <property type="match status" value="4"/>
</dbReference>
<dbReference type="Pfam" id="PF00109">
    <property type="entry name" value="ketoacyl-synt"/>
    <property type="match status" value="2"/>
</dbReference>
<dbReference type="PROSITE" id="PS52019">
    <property type="entry name" value="PKS_MFAS_DH"/>
    <property type="match status" value="1"/>
</dbReference>
<dbReference type="InterPro" id="IPR029063">
    <property type="entry name" value="SAM-dependent_MTases_sf"/>
</dbReference>
<dbReference type="InterPro" id="IPR018201">
    <property type="entry name" value="Ketoacyl_synth_AS"/>
</dbReference>
<dbReference type="CDD" id="cd00833">
    <property type="entry name" value="PKS"/>
    <property type="match status" value="2"/>
</dbReference>
<dbReference type="Pfam" id="PF08659">
    <property type="entry name" value="KR"/>
    <property type="match status" value="1"/>
</dbReference>
<feature type="compositionally biased region" description="Basic residues" evidence="13">
    <location>
        <begin position="250"/>
        <end position="275"/>
    </location>
</feature>
<keyword evidence="8" id="KW-0808">Transferase</keyword>
<dbReference type="InterPro" id="IPR020841">
    <property type="entry name" value="PKS_Beta-ketoAc_synthase_dom"/>
</dbReference>
<dbReference type="GO" id="GO:0009403">
    <property type="term" value="P:toxin biosynthetic process"/>
    <property type="evidence" value="ECO:0007669"/>
    <property type="project" value="UniProtKB-ARBA"/>
</dbReference>
<sequence length="4580" mass="486910">MPPFARKTKHADQRPLHRRGRRAAVDRRSGDGRAARGARRRERGRPRARGRGRRSGVPRMARDDTGHAREPAARARRRNRPASGRARANRKPQHRQAVASRRAGRTARRRRLLSLLRGRGAHRERAVRRRIRRGPHEHGAARSHRRRRTDRAVELPADDGRVEARAGARGRQHDRVQAVGMDPAVDRRARSRARAHLSHGCRQHRARRRRERRPRARHASARADDLADGLGRSGQVRARRGGRQSEAHASRTRRQGSRARVRRRRSRRGRRRHPLRGLLQRRAGLHGGDAHLRAARHLRHARAAARRCGEHAARRPARSRGCRDGAARERRAPRARRALRARGGRAAARARTHGRRAAARPRLLLRADRDRRRAPRRRADAPRSVRPGRHAHAVRHRITSAQVGERFGIRIGFVGMDPRRGARHAARRVHRRGRHVGERAFHLHGRHAARRDQAVRLRLRSIDARPRRLHAAAPRDVAALTRTARAFQNPTQTIPMTASPPSSALVTAVEAAVLSLAGDVAGRAFDASAAACPLHALGFDSVQYVELSGCLNEYYGLDLAPTLFFDVHVPRRIAEHLVARHPAALARKHGIGAGDDADTAARARAAAAENGAPQPDMRAGAARPAGEPLLDTHASPGEPRGDAHENPCDDTRGAAAADAHESAADIAIVGMAGIFPQSADLDAFWRHLAAGDDLIAEAPASRWDWRAGDGEPASRWGGFIPRIEYFDAAFFGISPREAEQMDPQQRLLMQTAWAALEDAAVRPSDLMGSDAAVFVGISTSDYMALLPGADGHLAVGNAHAMLPNRLSHLLGAHGPSEAVDTACSSSLVALHRAVRALRRGESSVAIVGGVNVMLTTRLHRALAAAGMLSPDGRCKTFDAAANGYVRGEGIAALVLMPLERARANGHPVRAVIKGSAVNHGGRAAFLTAPDINAQAALIEAAYRDAGVDPATVSYIEAHGTGTSLGDPIEVQALRQGLDACARDLAGTASHAPARCGLGSVKTNIGHLEAAAGLAGVVKVVLAMDRRMLPPSLHCRELNPYLKLDGSRYHVVTEPTPWPDEATPTPLRAGVSSFGFGGSNAHVVLQSAHARPIARASAPPPPHPNEQAGADAPAADGPRAWFIPLSARTDAALHARAAQLAHWLDTEPADDAWLPALAKTLSIGREPMARRFGITCASLDELRAQLAIALGGRATSLARDDARLRPHAPACAAWLAGETDPLPAAWDDATPRLRLPVYPFEGERHWPTEAAPAARFALAPDADGAYRIAIAPDAPLVADHRLAGEPVLAAAAQIVIAWRAFEADALAGDAGQAGDVGESMESMESMESNGSSASKPAATSADSGTAADSRDLHDSYHSHDFRHTIDTIDTIDTNATSAATPIALCDIEWLAPIAIGAPTDLCITLARDAHGDIDARRGEAAHRRANGRAARFAIAAAPAIDTPLGRGHATRIASAPSNAPELDIEAIRARCTQAVSADACYDAFAAIGIDYGPTFRPLRAIAVGRDEALAEFDASALARTTGDARIVALLDGAFQAIAGLTLAHAASLESGLLPASLARIEFTGPLADSVRAWIREAPSDTGRRTFDIDLVTASGRSCASLRGLALASGRSATSREAPRITTPGDHLFAPQWLPCATNAAGAATPSPRAGALAIMGGTPAQRAALAATRAAAQRLIDDIAELDANVSHLVWLPSAPADAHAPLAQCASLDGLRLVKRLLALGAGDRAFDLTVLTVRSWTMPGDAPAFPAHADLAGLCGALANEYPHWRVRLIDLPDAAALPADWHARSAEGGHPLLLHRHGQWFARRLVPLAALPAPAAQPYRPGGVYVAIGGAGGLGRVWTEHAIRACGAQVVWIGRRPLDAQIDAHCNALAALGPRPSYLSADASDAESLRAARDAVLERFGRLDGVVHTAIVLEDGGLAQLDEARFSAALNAQVATTANLARVFGSDPLDFILFFSSLQSAFVAAGQSNYAAGCTFRDAFADWLRTQLRCAVKVVNWGYWGQTGVVATEPYRARMAALGIGSIEPAPAMAVVDALLASNVDQVGYLKTIASAAVPTLAPALAARIAPRTRALAGTPPRVDATDDSAAWRDALAALERAIALRLFAELGALRVFGGSGAPGGHAFDDGAARNSAAGKCSADDRAPDAAPPTPDAARAEWARARAELERTALLDAHLALVDATLDALPAILQGSVPATSILFPDGDLSRVEAVYQRNEQADRCNRALADAVLHLVGDASSAQPAALAEIGAGTGGTTVPLLAALDARGARLGRYDFTDISKAFLLNAEQTFGRGRDMLRYRLFDVERPIAGQALDTGGYDIVIATNVLHATQDIGVTLRNAKALLKAGGHLIINELLGTHGFAHATFGLLPGWWRHRDSARRLPGSPLLSRDGWTRALREAGFAVLDGGSAGAAAGQGVIVALSDGVIVQPSHADARAASCAASRAAPGDDAGAHASAARPAASACSTASPAHAPAASPIAAAPTGASLRARCVQALAQLVARTLKMPVGKLAPDQPLGSYGVDSILVIGLTKTLRETFGVALSNATLFEHATLNALAEFFVAEHRAACERVLGGDAEPAPNAPNGSNAASAAAATRPAMPPARAGAPSPAAASAAPKPRESNVCAPPSADDTAVAVIGMSGRYAQADNLREFWANLRAGRHCITEVPAERWDWRTHFDAEKGAPGRTYSRWGGFLTQIDRFDAAFFRIAPNDAEQIDPQGRLFLEESWAAIEDAGYTSDTLSADRRVGVFVGVMNGDYPTGAQFWSIANRVSHALDLHGPSLAVDTACSSSLTAIHLALDSLRSGTCDCALAGGVNLIQSPKHLVGLASLTMLSAGDACRAFGAGADGFVDGEGVGVLVLKPLSRALADGDAIHGIIRGSMINAGGKTHGLTVPNPRAQQAVVGAALARSGVPARAVGYIEAHGTGTALGDPIELAGLTRAFAEATDELGFCALGSVKSNIGHCESAAGVAGVTKVLLQMKHRELVPTLHAHEPNPDIDFARSPFVLQRTLAPWPQPALDGWPRIAGVSSFGAGGANAHVVLEEFIETRAAAGGDDAGPAIVVLSAATDAALRRRARQLHAALAAGEIGDERLHDLAYTLQIGRAAMVSRFGCVAGSAAELQAQLAAFVEGDASRGWHAHRLAGDRRGLAELDADPELRASLVEQCVAAGKLDRLAALWCQGLGIDWPALHRGRARRRMHLPTYPFDGPRYWLRDDAAHAAEPAPADGAAEDASADAPNAANAPTPDVATLVRRTVAQVLGYPDVDMNESFLSLGGDSIRAARAHRVLQRALDTRIPLSLMLEASTLAECAQAIDALLSTQPEPASALACETNAGAAGAPIADAAAFESSAPPSRESASPPHPASPPRDARPRVHPLSSNQQQFFFLDRLNPANPAFNLPGALRVRGEWHAHALEATYQALIDTHDVLRTRFVVRGGEPCAEVAPHRAAAIRRHDLTALLPKHQAARVAECLTESSREGFALEQGEPSRLTVLELRDDDHVILLNLHHIVGDAVSVVVLLDALARAALTGRAAAPDRARPQYAQWAAHERDALPATIARELPYWLERLRDVPPPLPLPCDRARPPVPSYRGRSVPLAFAPALITLLDAYCKAHGLSRFVVMLAAFKLALRVLSGRDDVVVGSPYANRAEDDTADMIGSLAYALVLRTRLGEAQTFADAVALVRRTVHGAFDHLGVPYPRLVEALNPARHGGANPLYQIMFNVIPMPALPEGVEPVEVDSGWLDYDLFVRLRASSHAIDGVLQFSADLFDRSTAEAIAAYYVELLHTLLAHPSLPLASLAPPAELALERTIADAMPPLRIEIASTFTDRPLAGTLRYWGTATGQPIEPNFAPYGQLFQTLYDPSTPFHANRHGTNVVLVRPCDWLRFDDANADAARADLTGDAGAAAAERIALYADELADALRDAAPSLAVPVLVLVLPDDAASLAARDEHTGTATEAPAEALADARAGKPSPDTSLAPYRMLRAALADLPSITVAHWRDVAAIYPVADVFDPHADAAGHVPFTSEYYAALASYIARTAFQHASVPLDDAWNRLAAQIRDDAEHLLAAPADGARARRAPHAAPTNETQATLLPIFAAALKLDDPGIDDNFFDCGGHSILAIGVVHQINEAFGTSLSVADIFMAPTVRRLAERMRDAPDGPEYVELASAAALPDDIAPLPGPVADAPRALLLTGATGFVGRHLLRELIDRTSATIYCLVRAPDAAQGLARIRATLGRWSLWRDGDAARVIAVPGDLGRPRIGLSDAARARLVAEVDAIYHNGTSMNHLESFEMARAANVGGVIELLRIATEGRPKTFNYVSTLAVFSMRERTGTHVFDEAAPIDGERHPSDQGYTTSKWVGEQLTHLAAARGVPCNVFRLGLVTGDVRHGHYDELQAYYRLLKSCILMGAAFDDFRYDLVITPVDYVARALAHLGARHSQGGRVFHLSTMQVTPMRTVFEMMNAHLRTPMRMLTHRAWIDELRVRYRRGDVQSIVPVVQWMMNMSDAELVKLAREREETTFIYDCTATHRELEQAGIVVPVFDDALLQRYLRGMFNDDADLRALAARLDGGECASPLHSHT</sequence>
<reference evidence="17 18" key="1">
    <citation type="journal article" date="2004" name="Proc. Natl. Acad. Sci. U.S.A.">
        <title>Structural flexibility in the Burkholderia mallei genome.</title>
        <authorList>
            <person name="Nierman W.C."/>
            <person name="DeShazer D."/>
            <person name="Kim H.S."/>
            <person name="Tettelin H."/>
            <person name="Nelson K.E."/>
            <person name="Feldblyum T."/>
            <person name="Ulrich R.L."/>
            <person name="Ronning C.M."/>
            <person name="Brinkac L.M."/>
            <person name="Daugherty S.C."/>
            <person name="Davidsen T.D."/>
            <person name="Deboy R.T."/>
            <person name="Dimitrov G."/>
            <person name="Dodson R.J."/>
            <person name="Durkin A.S."/>
            <person name="Gwinn M.L."/>
            <person name="Haft D.H."/>
            <person name="Khouri H."/>
            <person name="Kolonay J.F."/>
            <person name="Madupu R."/>
            <person name="Mohammoud Y."/>
            <person name="Nelson W.C."/>
            <person name="Radune D."/>
            <person name="Romero C.M."/>
            <person name="Sarria S."/>
            <person name="Selengut J."/>
            <person name="Shamblin C."/>
            <person name="Sullivan S.A."/>
            <person name="White O."/>
            <person name="Yu Y."/>
            <person name="Zafar N."/>
            <person name="Zhou L."/>
            <person name="Fraser C.M."/>
        </authorList>
    </citation>
    <scope>NUCLEOTIDE SEQUENCE [LARGE SCALE GENOMIC DNA]</scope>
    <source>
        <strain evidence="17 18">ATCC 23344</strain>
    </source>
</reference>
<feature type="compositionally biased region" description="Basic residues" evidence="13">
    <location>
        <begin position="119"/>
        <end position="133"/>
    </location>
</feature>
<feature type="region of interest" description="Disordered" evidence="13">
    <location>
        <begin position="1"/>
        <end position="287"/>
    </location>
</feature>
<keyword evidence="10" id="KW-0511">Multifunctional enzyme</keyword>
<dbReference type="GO" id="GO:0031177">
    <property type="term" value="F:phosphopantetheine binding"/>
    <property type="evidence" value="ECO:0007669"/>
    <property type="project" value="InterPro"/>
</dbReference>
<dbReference type="Pfam" id="PF00668">
    <property type="entry name" value="Condensation"/>
    <property type="match status" value="1"/>
</dbReference>
<feature type="compositionally biased region" description="Basic residues" evidence="13">
    <location>
        <begin position="102"/>
        <end position="112"/>
    </location>
</feature>
<keyword evidence="7" id="KW-0436">Ligase</keyword>
<feature type="region of interest" description="Disordered" evidence="13">
    <location>
        <begin position="590"/>
        <end position="657"/>
    </location>
</feature>
<evidence type="ECO:0000313" key="18">
    <source>
        <dbReference type="Proteomes" id="UP000006693"/>
    </source>
</evidence>
<dbReference type="Gene3D" id="3.30.559.10">
    <property type="entry name" value="Chloramphenicol acetyltransferase-like domain"/>
    <property type="match status" value="1"/>
</dbReference>
<dbReference type="Gene3D" id="3.10.129.110">
    <property type="entry name" value="Polyketide synthase dehydratase"/>
    <property type="match status" value="1"/>
</dbReference>
<evidence type="ECO:0000256" key="10">
    <source>
        <dbReference type="ARBA" id="ARBA00023268"/>
    </source>
</evidence>
<dbReference type="CDD" id="cd08953">
    <property type="entry name" value="KR_2_SDR_x"/>
    <property type="match status" value="1"/>
</dbReference>
<dbReference type="PANTHER" id="PTHR43775:SF37">
    <property type="entry name" value="SI:DKEY-61P9.11"/>
    <property type="match status" value="1"/>
</dbReference>
<dbReference type="InterPro" id="IPR020807">
    <property type="entry name" value="PKS_DH"/>
</dbReference>
<dbReference type="CDD" id="cd02440">
    <property type="entry name" value="AdoMet_MTases"/>
    <property type="match status" value="1"/>
</dbReference>
<dbReference type="GO" id="GO:0016874">
    <property type="term" value="F:ligase activity"/>
    <property type="evidence" value="ECO:0007669"/>
    <property type="project" value="UniProtKB-KW"/>
</dbReference>
<evidence type="ECO:0000256" key="3">
    <source>
        <dbReference type="ARBA" id="ARBA00004792"/>
    </source>
</evidence>
<evidence type="ECO:0000256" key="5">
    <source>
        <dbReference type="ARBA" id="ARBA00022490"/>
    </source>
</evidence>
<dbReference type="SMART" id="SM00822">
    <property type="entry name" value="PKS_KR"/>
    <property type="match status" value="1"/>
</dbReference>
<dbReference type="InterPro" id="IPR001242">
    <property type="entry name" value="Condensation_dom"/>
</dbReference>
<dbReference type="CDD" id="cd19531">
    <property type="entry name" value="LCL_NRPS-like"/>
    <property type="match status" value="1"/>
</dbReference>
<dbReference type="PROSITE" id="PS00012">
    <property type="entry name" value="PHOSPHOPANTETHEINE"/>
    <property type="match status" value="2"/>
</dbReference>
<dbReference type="SUPFAM" id="SSF53901">
    <property type="entry name" value="Thiolase-like"/>
    <property type="match status" value="2"/>
</dbReference>
<dbReference type="SMART" id="SM01294">
    <property type="entry name" value="PKS_PP_betabranch"/>
    <property type="match status" value="1"/>
</dbReference>
<dbReference type="eggNOG" id="COG1028">
    <property type="taxonomic scope" value="Bacteria"/>
</dbReference>
<protein>
    <recommendedName>
        <fullName evidence="19">Polyketide synthase</fullName>
    </recommendedName>
</protein>
<dbReference type="InterPro" id="IPR009081">
    <property type="entry name" value="PP-bd_ACP"/>
</dbReference>
<dbReference type="InterPro" id="IPR023213">
    <property type="entry name" value="CAT-like_dom_sf"/>
</dbReference>
<dbReference type="SMART" id="SM00823">
    <property type="entry name" value="PKS_PP"/>
    <property type="match status" value="4"/>
</dbReference>
<dbReference type="InterPro" id="IPR014031">
    <property type="entry name" value="Ketoacyl_synth_C"/>
</dbReference>
<evidence type="ECO:0000256" key="13">
    <source>
        <dbReference type="SAM" id="MobiDB-lite"/>
    </source>
</evidence>